<sequence length="413" mass="43964">MPSTLPDGEPAPTDGALPSSALAGLHDDQGRPVPFGFYLHVPFCTTRCGYCDFNTYTADELGDLPGASRASWADGAVAEIQLARRVLGDTDLPVSTVFVGGGTPTLLPPGELGRALEAIDGEFGLVAGAEVTTEANPDTVSPETFARLRAAGFTRVSLGMQSARPHVLEVLDRVHTPGRSEKAVAEAKAEGFEHVSLDLIYGTPGESLQDWRVSLDAAIAAGPDHVSAYALIVEEGTRLAARMKRGELPTPDDDDQADKYVVADELLTDAGYQWYEVSNWATSLDGRCAHNQLYWTGANWWGAGPGAHSHVGGTRWWNVKHPAAWAQRLAGGGSPAYAREVLDAETRRVERVLLEVRLSDGLDVAVLDDDGRDAARRAVDEGLADADALSAGRVVLTRRGRLLADGVVHSLLG</sequence>
<keyword evidence="4 9" id="KW-0949">S-adenosyl-L-methionine</keyword>
<dbReference type="SFLD" id="SFLDG01065">
    <property type="entry name" value="anaerobic_coproporphyrinogen-I"/>
    <property type="match status" value="1"/>
</dbReference>
<evidence type="ECO:0000256" key="7">
    <source>
        <dbReference type="ARBA" id="ARBA00023014"/>
    </source>
</evidence>
<comment type="caution">
    <text evidence="12">The sequence shown here is derived from an EMBL/GenBank/DDBJ whole genome shotgun (WGS) entry which is preliminary data.</text>
</comment>
<dbReference type="PANTHER" id="PTHR13932:SF5">
    <property type="entry name" value="RADICAL S-ADENOSYL METHIONINE DOMAIN-CONTAINING PROTEIN 1, MITOCHONDRIAL"/>
    <property type="match status" value="1"/>
</dbReference>
<dbReference type="SMART" id="SM00729">
    <property type="entry name" value="Elp3"/>
    <property type="match status" value="1"/>
</dbReference>
<dbReference type="RefSeq" id="WP_162449449.1">
    <property type="nucleotide sequence ID" value="NZ_WLZY01000002.1"/>
</dbReference>
<evidence type="ECO:0000256" key="4">
    <source>
        <dbReference type="ARBA" id="ARBA00022691"/>
    </source>
</evidence>
<gene>
    <name evidence="12" type="ORF">F7O44_06575</name>
</gene>
<dbReference type="SFLD" id="SFLDS00029">
    <property type="entry name" value="Radical_SAM"/>
    <property type="match status" value="1"/>
</dbReference>
<keyword evidence="9" id="KW-0004">4Fe-4S</keyword>
<dbReference type="NCBIfam" id="TIGR00539">
    <property type="entry name" value="hemN_rel"/>
    <property type="match status" value="1"/>
</dbReference>
<dbReference type="InterPro" id="IPR034505">
    <property type="entry name" value="Coproporphyrinogen-III_oxidase"/>
</dbReference>
<reference evidence="12 13" key="1">
    <citation type="submission" date="2019-11" db="EMBL/GenBank/DDBJ databases">
        <authorList>
            <person name="Li X.-J."/>
            <person name="Feng X.-M."/>
        </authorList>
    </citation>
    <scope>NUCLEOTIDE SEQUENCE [LARGE SCALE GENOMIC DNA]</scope>
    <source>
        <strain evidence="12 13">XMNu-373</strain>
    </source>
</reference>
<dbReference type="Pfam" id="PF04055">
    <property type="entry name" value="Radical_SAM"/>
    <property type="match status" value="1"/>
</dbReference>
<feature type="domain" description="Radical SAM core" evidence="11">
    <location>
        <begin position="29"/>
        <end position="276"/>
    </location>
</feature>
<dbReference type="AlphaFoldDB" id="A0A7K3M1G0"/>
<organism evidence="12 13">
    <name type="scientific">Phytoactinopolyspora mesophila</name>
    <dbReference type="NCBI Taxonomy" id="2650750"/>
    <lineage>
        <taxon>Bacteria</taxon>
        <taxon>Bacillati</taxon>
        <taxon>Actinomycetota</taxon>
        <taxon>Actinomycetes</taxon>
        <taxon>Jiangellales</taxon>
        <taxon>Jiangellaceae</taxon>
        <taxon>Phytoactinopolyspora</taxon>
    </lineage>
</organism>
<keyword evidence="6 9" id="KW-0408">Iron</keyword>
<feature type="region of interest" description="Disordered" evidence="10">
    <location>
        <begin position="1"/>
        <end position="24"/>
    </location>
</feature>
<dbReference type="PROSITE" id="PS51918">
    <property type="entry name" value="RADICAL_SAM"/>
    <property type="match status" value="1"/>
</dbReference>
<dbReference type="Gene3D" id="3.20.20.70">
    <property type="entry name" value="Aldolase class I"/>
    <property type="match status" value="1"/>
</dbReference>
<protein>
    <recommendedName>
        <fullName evidence="2 9">Heme chaperone HemW</fullName>
    </recommendedName>
</protein>
<evidence type="ECO:0000259" key="11">
    <source>
        <dbReference type="PROSITE" id="PS51918"/>
    </source>
</evidence>
<dbReference type="InterPro" id="IPR058240">
    <property type="entry name" value="rSAM_sf"/>
</dbReference>
<dbReference type="GO" id="GO:0046872">
    <property type="term" value="F:metal ion binding"/>
    <property type="evidence" value="ECO:0007669"/>
    <property type="project" value="UniProtKB-UniRule"/>
</dbReference>
<keyword evidence="9" id="KW-0963">Cytoplasm</keyword>
<dbReference type="GO" id="GO:0006779">
    <property type="term" value="P:porphyrin-containing compound biosynthetic process"/>
    <property type="evidence" value="ECO:0007669"/>
    <property type="project" value="InterPro"/>
</dbReference>
<dbReference type="GO" id="GO:0005737">
    <property type="term" value="C:cytoplasm"/>
    <property type="evidence" value="ECO:0007669"/>
    <property type="project" value="UniProtKB-SubCell"/>
</dbReference>
<dbReference type="EMBL" id="WLZY01000002">
    <property type="protein sequence ID" value="NDL56732.1"/>
    <property type="molecule type" value="Genomic_DNA"/>
</dbReference>
<name>A0A7K3M1G0_9ACTN</name>
<evidence type="ECO:0000256" key="1">
    <source>
        <dbReference type="ARBA" id="ARBA00006100"/>
    </source>
</evidence>
<dbReference type="InterPro" id="IPR006638">
    <property type="entry name" value="Elp3/MiaA/NifB-like_rSAM"/>
</dbReference>
<evidence type="ECO:0000256" key="5">
    <source>
        <dbReference type="ARBA" id="ARBA00022723"/>
    </source>
</evidence>
<evidence type="ECO:0000256" key="8">
    <source>
        <dbReference type="ARBA" id="ARBA00023186"/>
    </source>
</evidence>
<dbReference type="SUPFAM" id="SSF102114">
    <property type="entry name" value="Radical SAM enzymes"/>
    <property type="match status" value="1"/>
</dbReference>
<evidence type="ECO:0000256" key="2">
    <source>
        <dbReference type="ARBA" id="ARBA00017228"/>
    </source>
</evidence>
<dbReference type="SFLD" id="SFLDF00562">
    <property type="entry name" value="HemN-like__clustered_with_heat"/>
    <property type="match status" value="1"/>
</dbReference>
<keyword evidence="8 9" id="KW-0143">Chaperone</keyword>
<dbReference type="InterPro" id="IPR007197">
    <property type="entry name" value="rSAM"/>
</dbReference>
<keyword evidence="7 9" id="KW-0411">Iron-sulfur</keyword>
<proteinExistence type="inferred from homology"/>
<keyword evidence="5 9" id="KW-0479">Metal-binding</keyword>
<accession>A0A7K3M1G0</accession>
<comment type="similarity">
    <text evidence="1">Belongs to the anaerobic coproporphyrinogen-III oxidase family. HemW subfamily.</text>
</comment>
<dbReference type="GO" id="GO:0051539">
    <property type="term" value="F:4 iron, 4 sulfur cluster binding"/>
    <property type="evidence" value="ECO:0007669"/>
    <property type="project" value="UniProtKB-UniRule"/>
</dbReference>
<dbReference type="InterPro" id="IPR013785">
    <property type="entry name" value="Aldolase_TIM"/>
</dbReference>
<comment type="function">
    <text evidence="9">Probably acts as a heme chaperone, transferring heme to an unknown acceptor. Binds one molecule of heme per monomer, possibly covalently. Binds 1 [4Fe-4S] cluster. The cluster is coordinated with 3 cysteines and an exchangeable S-adenosyl-L-methionine.</text>
</comment>
<evidence type="ECO:0000313" key="13">
    <source>
        <dbReference type="Proteomes" id="UP000460435"/>
    </source>
</evidence>
<evidence type="ECO:0000256" key="10">
    <source>
        <dbReference type="SAM" id="MobiDB-lite"/>
    </source>
</evidence>
<evidence type="ECO:0000256" key="3">
    <source>
        <dbReference type="ARBA" id="ARBA00022617"/>
    </source>
</evidence>
<dbReference type="CDD" id="cd01335">
    <property type="entry name" value="Radical_SAM"/>
    <property type="match status" value="1"/>
</dbReference>
<keyword evidence="13" id="KW-1185">Reference proteome</keyword>
<comment type="subcellular location">
    <subcellularLocation>
        <location evidence="9">Cytoplasm</location>
    </subcellularLocation>
</comment>
<keyword evidence="3 9" id="KW-0349">Heme</keyword>
<dbReference type="PANTHER" id="PTHR13932">
    <property type="entry name" value="COPROPORPHYRINIGEN III OXIDASE"/>
    <property type="match status" value="1"/>
</dbReference>
<evidence type="ECO:0000256" key="9">
    <source>
        <dbReference type="RuleBase" id="RU364116"/>
    </source>
</evidence>
<dbReference type="GO" id="GO:0004109">
    <property type="term" value="F:coproporphyrinogen oxidase activity"/>
    <property type="evidence" value="ECO:0007669"/>
    <property type="project" value="InterPro"/>
</dbReference>
<dbReference type="InterPro" id="IPR004559">
    <property type="entry name" value="HemW-like"/>
</dbReference>
<evidence type="ECO:0000256" key="6">
    <source>
        <dbReference type="ARBA" id="ARBA00023004"/>
    </source>
</evidence>
<evidence type="ECO:0000313" key="12">
    <source>
        <dbReference type="EMBL" id="NDL56732.1"/>
    </source>
</evidence>
<dbReference type="Proteomes" id="UP000460435">
    <property type="component" value="Unassembled WGS sequence"/>
</dbReference>